<reference evidence="1 2" key="1">
    <citation type="submission" date="2017-09" db="EMBL/GenBank/DDBJ databases">
        <authorList>
            <person name="Ehlers B."/>
            <person name="Leendertz F.H."/>
        </authorList>
    </citation>
    <scope>NUCLEOTIDE SEQUENCE [LARGE SCALE GENOMIC DNA]</scope>
    <source>
        <strain evidence="1 2">Nm42</strain>
    </source>
</reference>
<dbReference type="PANTHER" id="PTHR30605">
    <property type="entry name" value="ANHYDRO-N-ACETYLMURAMIC ACID KINASE"/>
    <property type="match status" value="1"/>
</dbReference>
<dbReference type="Proteomes" id="UP000219335">
    <property type="component" value="Unassembled WGS sequence"/>
</dbReference>
<evidence type="ECO:0008006" key="3">
    <source>
        <dbReference type="Google" id="ProtNLM"/>
    </source>
</evidence>
<evidence type="ECO:0000313" key="2">
    <source>
        <dbReference type="Proteomes" id="UP000219335"/>
    </source>
</evidence>
<dbReference type="GO" id="GO:0006040">
    <property type="term" value="P:amino sugar metabolic process"/>
    <property type="evidence" value="ECO:0007669"/>
    <property type="project" value="InterPro"/>
</dbReference>
<accession>A0A286AAK8</accession>
<dbReference type="PANTHER" id="PTHR30605:SF0">
    <property type="entry name" value="ANHYDRO-N-ACETYLMURAMIC ACID KINASE"/>
    <property type="match status" value="1"/>
</dbReference>
<evidence type="ECO:0000313" key="1">
    <source>
        <dbReference type="EMBL" id="SOD18934.1"/>
    </source>
</evidence>
<organism evidence="1 2">
    <name type="scientific">Nitrosomonas ureae</name>
    <dbReference type="NCBI Taxonomy" id="44577"/>
    <lineage>
        <taxon>Bacteria</taxon>
        <taxon>Pseudomonadati</taxon>
        <taxon>Pseudomonadota</taxon>
        <taxon>Betaproteobacteria</taxon>
        <taxon>Nitrosomonadales</taxon>
        <taxon>Nitrosomonadaceae</taxon>
        <taxon>Nitrosomonas</taxon>
    </lineage>
</organism>
<dbReference type="GO" id="GO:0016773">
    <property type="term" value="F:phosphotransferase activity, alcohol group as acceptor"/>
    <property type="evidence" value="ECO:0007669"/>
    <property type="project" value="InterPro"/>
</dbReference>
<dbReference type="Gene3D" id="3.30.420.40">
    <property type="match status" value="1"/>
</dbReference>
<protein>
    <recommendedName>
        <fullName evidence="3">Anhydro-N-acetylmuramic acid kinase</fullName>
    </recommendedName>
</protein>
<dbReference type="GO" id="GO:0009254">
    <property type="term" value="P:peptidoglycan turnover"/>
    <property type="evidence" value="ECO:0007669"/>
    <property type="project" value="InterPro"/>
</dbReference>
<dbReference type="AlphaFoldDB" id="A0A286AAK8"/>
<dbReference type="InterPro" id="IPR005338">
    <property type="entry name" value="Anhydro_N_Ac-Mur_kinase"/>
</dbReference>
<dbReference type="EMBL" id="OCMU01000001">
    <property type="protein sequence ID" value="SOD18934.1"/>
    <property type="molecule type" value="Genomic_DNA"/>
</dbReference>
<proteinExistence type="predicted"/>
<dbReference type="GO" id="GO:0005524">
    <property type="term" value="F:ATP binding"/>
    <property type="evidence" value="ECO:0007669"/>
    <property type="project" value="InterPro"/>
</dbReference>
<name>A0A286AAK8_9PROT</name>
<sequence>MSGKKVALTDQLGITIDWVEAFAFAWLAQQAILRKPGNLTAVTGAKGSRILGAIYPA</sequence>
<gene>
    <name evidence="1" type="ORF">SAMN06297164_1922</name>
</gene>
<dbReference type="Pfam" id="PF03702">
    <property type="entry name" value="AnmK"/>
    <property type="match status" value="1"/>
</dbReference>